<dbReference type="HOGENOM" id="CLU_2886015_0_0_1"/>
<organism evidence="1 2">
    <name type="scientific">Hebeloma cylindrosporum</name>
    <dbReference type="NCBI Taxonomy" id="76867"/>
    <lineage>
        <taxon>Eukaryota</taxon>
        <taxon>Fungi</taxon>
        <taxon>Dikarya</taxon>
        <taxon>Basidiomycota</taxon>
        <taxon>Agaricomycotina</taxon>
        <taxon>Agaricomycetes</taxon>
        <taxon>Agaricomycetidae</taxon>
        <taxon>Agaricales</taxon>
        <taxon>Agaricineae</taxon>
        <taxon>Hymenogastraceae</taxon>
        <taxon>Hebeloma</taxon>
    </lineage>
</organism>
<evidence type="ECO:0000313" key="2">
    <source>
        <dbReference type="Proteomes" id="UP000053424"/>
    </source>
</evidence>
<reference evidence="2" key="2">
    <citation type="submission" date="2015-01" db="EMBL/GenBank/DDBJ databases">
        <title>Evolutionary Origins and Diversification of the Mycorrhizal Mutualists.</title>
        <authorList>
            <consortium name="DOE Joint Genome Institute"/>
            <consortium name="Mycorrhizal Genomics Consortium"/>
            <person name="Kohler A."/>
            <person name="Kuo A."/>
            <person name="Nagy L.G."/>
            <person name="Floudas D."/>
            <person name="Copeland A."/>
            <person name="Barry K.W."/>
            <person name="Cichocki N."/>
            <person name="Veneault-Fourrey C."/>
            <person name="LaButti K."/>
            <person name="Lindquist E.A."/>
            <person name="Lipzen A."/>
            <person name="Lundell T."/>
            <person name="Morin E."/>
            <person name="Murat C."/>
            <person name="Riley R."/>
            <person name="Ohm R."/>
            <person name="Sun H."/>
            <person name="Tunlid A."/>
            <person name="Henrissat B."/>
            <person name="Grigoriev I.V."/>
            <person name="Hibbett D.S."/>
            <person name="Martin F."/>
        </authorList>
    </citation>
    <scope>NUCLEOTIDE SEQUENCE [LARGE SCALE GENOMIC DNA]</scope>
    <source>
        <strain evidence="2">h7</strain>
    </source>
</reference>
<sequence>MSTALAGSLYVRVTVLRRFFVNSPPHGLADKRNDSYNPTCLSSIRIAVKLLTSLLSMSCPVPI</sequence>
<dbReference type="EMBL" id="KN831768">
    <property type="protein sequence ID" value="KIM48598.1"/>
    <property type="molecule type" value="Genomic_DNA"/>
</dbReference>
<keyword evidence="2" id="KW-1185">Reference proteome</keyword>
<dbReference type="AlphaFoldDB" id="A0A0C2YFY0"/>
<accession>A0A0C2YFY0</accession>
<reference evidence="1 2" key="1">
    <citation type="submission" date="2014-04" db="EMBL/GenBank/DDBJ databases">
        <authorList>
            <consortium name="DOE Joint Genome Institute"/>
            <person name="Kuo A."/>
            <person name="Gay G."/>
            <person name="Dore J."/>
            <person name="Kohler A."/>
            <person name="Nagy L.G."/>
            <person name="Floudas D."/>
            <person name="Copeland A."/>
            <person name="Barry K.W."/>
            <person name="Cichocki N."/>
            <person name="Veneault-Fourrey C."/>
            <person name="LaButti K."/>
            <person name="Lindquist E.A."/>
            <person name="Lipzen A."/>
            <person name="Lundell T."/>
            <person name="Morin E."/>
            <person name="Murat C."/>
            <person name="Sun H."/>
            <person name="Tunlid A."/>
            <person name="Henrissat B."/>
            <person name="Grigoriev I.V."/>
            <person name="Hibbett D.S."/>
            <person name="Martin F."/>
            <person name="Nordberg H.P."/>
            <person name="Cantor M.N."/>
            <person name="Hua S.X."/>
        </authorList>
    </citation>
    <scope>NUCLEOTIDE SEQUENCE [LARGE SCALE GENOMIC DNA]</scope>
    <source>
        <strain evidence="2">h7</strain>
    </source>
</reference>
<protein>
    <submittedName>
        <fullName evidence="1">Uncharacterized protein</fullName>
    </submittedName>
</protein>
<gene>
    <name evidence="1" type="ORF">M413DRAFT_437805</name>
</gene>
<name>A0A0C2YFY0_HEBCY</name>
<dbReference type="Proteomes" id="UP000053424">
    <property type="component" value="Unassembled WGS sequence"/>
</dbReference>
<evidence type="ECO:0000313" key="1">
    <source>
        <dbReference type="EMBL" id="KIM48598.1"/>
    </source>
</evidence>
<proteinExistence type="predicted"/>